<accession>A0A2P6TC96</accession>
<proteinExistence type="inferred from homology"/>
<keyword evidence="4" id="KW-0862">Zinc</keyword>
<evidence type="ECO:0000259" key="6">
    <source>
        <dbReference type="PROSITE" id="PS50011"/>
    </source>
</evidence>
<feature type="region of interest" description="Disordered" evidence="5">
    <location>
        <begin position="530"/>
        <end position="550"/>
    </location>
</feature>
<dbReference type="PANTHER" id="PTHR48014:SF21">
    <property type="entry name" value="SERINE_THREONINE-PROTEIN KINASE FRAY2"/>
    <property type="match status" value="1"/>
</dbReference>
<name>A0A2P6TC96_CHLSO</name>
<dbReference type="GO" id="GO:0008270">
    <property type="term" value="F:zinc ion binding"/>
    <property type="evidence" value="ECO:0007669"/>
    <property type="project" value="UniProtKB-KW"/>
</dbReference>
<evidence type="ECO:0000313" key="9">
    <source>
        <dbReference type="Proteomes" id="UP000239899"/>
    </source>
</evidence>
<dbReference type="Gene3D" id="1.10.510.10">
    <property type="entry name" value="Transferase(Phosphotransferase) domain 1"/>
    <property type="match status" value="1"/>
</dbReference>
<evidence type="ECO:0000313" key="8">
    <source>
        <dbReference type="EMBL" id="PRW20253.1"/>
    </source>
</evidence>
<dbReference type="InterPro" id="IPR011009">
    <property type="entry name" value="Kinase-like_dom_sf"/>
</dbReference>
<dbReference type="InterPro" id="IPR013083">
    <property type="entry name" value="Znf_RING/FYVE/PHD"/>
</dbReference>
<dbReference type="CDD" id="cd06610">
    <property type="entry name" value="STKc_OSR1_SPAK"/>
    <property type="match status" value="1"/>
</dbReference>
<dbReference type="Proteomes" id="UP000239899">
    <property type="component" value="Unassembled WGS sequence"/>
</dbReference>
<dbReference type="InterPro" id="IPR008271">
    <property type="entry name" value="Ser/Thr_kinase_AS"/>
</dbReference>
<feature type="domain" description="Protein kinase" evidence="6">
    <location>
        <begin position="35"/>
        <end position="300"/>
    </location>
</feature>
<feature type="compositionally biased region" description="Basic and acidic residues" evidence="5">
    <location>
        <begin position="749"/>
        <end position="760"/>
    </location>
</feature>
<reference evidence="8 9" key="1">
    <citation type="journal article" date="2018" name="Plant J.">
        <title>Genome sequences of Chlorella sorokiniana UTEX 1602 and Micractinium conductrix SAG 241.80: implications to maltose excretion by a green alga.</title>
        <authorList>
            <person name="Arriola M.B."/>
            <person name="Velmurugan N."/>
            <person name="Zhang Y."/>
            <person name="Plunkett M.H."/>
            <person name="Hondzo H."/>
            <person name="Barney B.M."/>
        </authorList>
    </citation>
    <scope>NUCLEOTIDE SEQUENCE [LARGE SCALE GENOMIC DNA]</scope>
    <source>
        <strain evidence="9">UTEX 1602</strain>
    </source>
</reference>
<dbReference type="SUPFAM" id="SSF57850">
    <property type="entry name" value="RING/U-box"/>
    <property type="match status" value="1"/>
</dbReference>
<protein>
    <submittedName>
        <fullName evidence="8">Serine threonine-kinase fray2</fullName>
    </submittedName>
</protein>
<dbReference type="FunFam" id="1.10.510.10:FF:000947">
    <property type="entry name" value="serine/threonine-protein kinase OSR1"/>
    <property type="match status" value="1"/>
</dbReference>
<dbReference type="Gene3D" id="3.30.40.10">
    <property type="entry name" value="Zinc/RING finger domain, C3HC4 (zinc finger)"/>
    <property type="match status" value="1"/>
</dbReference>
<dbReference type="OrthoDB" id="248923at2759"/>
<sequence length="1065" mass="113800">MEHQRFSFMSASRSQSSVAAMAQHRREYPTTADAYDLVEECGRGVSATVYRAICKPYQEEVAVKLLDLENMNCSLDEIVREAQTMRQLNHPNLLPLYCSFVHKEHLWMVMPYVQGGSVLNIMRFAYPDGLEEPVIATIMKDVLKALEYLHRQGIIHRDIKAGNILLDNNGQVLLADFGVAATLERGGSWGNRMMSRNTFVGTPCWMAPEVMEQSQGYDARADIWSFGITLLELAHGHAPFARLPPMKVLLMTIQNPPPTLDSETSKKHFSKAMRELVSKCLVKDPAKRPTAAQLLEHKFFKTAHDSQYLQKHLLVGLPPAPERVQLMRQGQAARQEVQDKDILASQQEYRKGVSSWNFDVQALKAAAAAAEAARIDEDRPEELRQPLAPISEHSETSEALQQQQLQAAAAAAAAAGATAAEYGGGARPPAIETAISAGSVGSPLAGGKSPLGPGSRTVSSDKPPLPASGAATPSKLRPAGGSLAGAGGSLKPAAKEQGRFKVYEGDEPPPFSTPPEQRSNGTQLMEEFMRRQQQAGSGATTPGAEGSDLAGISEAELQEKAKRKGRFRYVEDDYSAAAGAAPGAKPAGVAKSASLVGLAEGGRPGSTGVPSPTGQAVQVLLGPLKEMLESMTLQQEVMREMVAAVGDAERGKQGALNAFLAERHHLRPPREETDRLRAEVVELREENARLRDRLRQYEPATAPGSRKPSATGEAAGGSLQQQASGLPPGTQPPSGVPSQLSIRASCRPLRADSARERERIGGGGSQPPPPATAQSPVLAVLAAAQPAHCRFCWEHGSAEEPLLEGTCSCSGSLAHVHGRCLLTWQRHAADPSRCSTCRTELHLPSGLAASVRLPPLWRERLQPQVDEARQEGAAMTAFRLWNWGAVACGVTHALLHAPQAWLGAPAAACRLHQQAPLLQRWHLLTQCGAAAVYQACWMHGPLAAGAVQTRWLAGHALSLALGLLLEGCTTAACMQGQALRPLAVLLSSAALMLQAAGLQHLQPFLAIVCGYQAGINAAFRWTTQALLFLPSLLGLGRGSGGLARAGATAAQLLPVVAHAAFRAMP</sequence>
<keyword evidence="3" id="KW-0863">Zinc-finger</keyword>
<comment type="caution">
    <text evidence="8">The sequence shown here is derived from an EMBL/GenBank/DDBJ whole genome shotgun (WGS) entry which is preliminary data.</text>
</comment>
<dbReference type="GO" id="GO:0004672">
    <property type="term" value="F:protein kinase activity"/>
    <property type="evidence" value="ECO:0007669"/>
    <property type="project" value="InterPro"/>
</dbReference>
<evidence type="ECO:0000256" key="1">
    <source>
        <dbReference type="ARBA" id="ARBA00008874"/>
    </source>
</evidence>
<comment type="similarity">
    <text evidence="1">Belongs to the protein kinase superfamily. STE Ser/Thr protein kinase family. STE20 subfamily.</text>
</comment>
<dbReference type="SUPFAM" id="SSF56112">
    <property type="entry name" value="Protein kinase-like (PK-like)"/>
    <property type="match status" value="1"/>
</dbReference>
<evidence type="ECO:0000256" key="5">
    <source>
        <dbReference type="SAM" id="MobiDB-lite"/>
    </source>
</evidence>
<keyword evidence="9" id="KW-1185">Reference proteome</keyword>
<feature type="domain" description="RING-CH-type" evidence="7">
    <location>
        <begin position="781"/>
        <end position="844"/>
    </location>
</feature>
<dbReference type="PROSITE" id="PS51292">
    <property type="entry name" value="ZF_RING_CH"/>
    <property type="match status" value="1"/>
</dbReference>
<dbReference type="PROSITE" id="PS50011">
    <property type="entry name" value="PROTEIN_KINASE_DOM"/>
    <property type="match status" value="1"/>
</dbReference>
<feature type="region of interest" description="Disordered" evidence="5">
    <location>
        <begin position="442"/>
        <end position="494"/>
    </location>
</feature>
<evidence type="ECO:0000256" key="3">
    <source>
        <dbReference type="ARBA" id="ARBA00022771"/>
    </source>
</evidence>
<dbReference type="InterPro" id="IPR000719">
    <property type="entry name" value="Prot_kinase_dom"/>
</dbReference>
<feature type="compositionally biased region" description="Polar residues" evidence="5">
    <location>
        <begin position="531"/>
        <end position="540"/>
    </location>
</feature>
<organism evidence="8 9">
    <name type="scientific">Chlorella sorokiniana</name>
    <name type="common">Freshwater green alga</name>
    <dbReference type="NCBI Taxonomy" id="3076"/>
    <lineage>
        <taxon>Eukaryota</taxon>
        <taxon>Viridiplantae</taxon>
        <taxon>Chlorophyta</taxon>
        <taxon>core chlorophytes</taxon>
        <taxon>Trebouxiophyceae</taxon>
        <taxon>Chlorellales</taxon>
        <taxon>Chlorellaceae</taxon>
        <taxon>Chlorella clade</taxon>
        <taxon>Chlorella</taxon>
    </lineage>
</organism>
<evidence type="ECO:0000259" key="7">
    <source>
        <dbReference type="PROSITE" id="PS51292"/>
    </source>
</evidence>
<dbReference type="AlphaFoldDB" id="A0A2P6TC96"/>
<dbReference type="Pfam" id="PF12906">
    <property type="entry name" value="RINGv"/>
    <property type="match status" value="1"/>
</dbReference>
<dbReference type="EMBL" id="LHPG02000025">
    <property type="protein sequence ID" value="PRW20253.1"/>
    <property type="molecule type" value="Genomic_DNA"/>
</dbReference>
<dbReference type="GO" id="GO:0043539">
    <property type="term" value="F:protein serine/threonine kinase activator activity"/>
    <property type="evidence" value="ECO:0007669"/>
    <property type="project" value="InterPro"/>
</dbReference>
<dbReference type="STRING" id="3076.A0A2P6TC96"/>
<gene>
    <name evidence="8" type="ORF">C2E21_9149</name>
</gene>
<feature type="region of interest" description="Disordered" evidence="5">
    <location>
        <begin position="692"/>
        <end position="773"/>
    </location>
</feature>
<dbReference type="InterPro" id="IPR011016">
    <property type="entry name" value="Znf_RING-CH"/>
</dbReference>
<dbReference type="Pfam" id="PF00069">
    <property type="entry name" value="Pkinase"/>
    <property type="match status" value="1"/>
</dbReference>
<dbReference type="GO" id="GO:0005524">
    <property type="term" value="F:ATP binding"/>
    <property type="evidence" value="ECO:0007669"/>
    <property type="project" value="InterPro"/>
</dbReference>
<dbReference type="SMART" id="SM00744">
    <property type="entry name" value="RINGv"/>
    <property type="match status" value="1"/>
</dbReference>
<dbReference type="Gene3D" id="3.30.200.20">
    <property type="entry name" value="Phosphorylase Kinase, domain 1"/>
    <property type="match status" value="1"/>
</dbReference>
<dbReference type="SMART" id="SM00220">
    <property type="entry name" value="S_TKc"/>
    <property type="match status" value="1"/>
</dbReference>
<dbReference type="PANTHER" id="PTHR48014">
    <property type="entry name" value="SERINE/THREONINE-PROTEIN KINASE FRAY2"/>
    <property type="match status" value="1"/>
</dbReference>
<dbReference type="InterPro" id="IPR047173">
    <property type="entry name" value="STRAD_A/B-like"/>
</dbReference>
<evidence type="ECO:0000256" key="4">
    <source>
        <dbReference type="ARBA" id="ARBA00022833"/>
    </source>
</evidence>
<evidence type="ECO:0000256" key="2">
    <source>
        <dbReference type="ARBA" id="ARBA00022723"/>
    </source>
</evidence>
<dbReference type="PROSITE" id="PS00108">
    <property type="entry name" value="PROTEIN_KINASE_ST"/>
    <property type="match status" value="1"/>
</dbReference>
<dbReference type="CDD" id="cd16495">
    <property type="entry name" value="RING_CH-C4HC3_MARCH"/>
    <property type="match status" value="1"/>
</dbReference>
<keyword evidence="2" id="KW-0479">Metal-binding</keyword>